<evidence type="ECO:0000313" key="1">
    <source>
        <dbReference type="EMBL" id="SDK30216.1"/>
    </source>
</evidence>
<evidence type="ECO:0000313" key="2">
    <source>
        <dbReference type="Proteomes" id="UP000199682"/>
    </source>
</evidence>
<name>A0A1G9ASB8_9PSEU</name>
<dbReference type="AlphaFoldDB" id="A0A1G9ASB8"/>
<reference evidence="2" key="1">
    <citation type="submission" date="2016-10" db="EMBL/GenBank/DDBJ databases">
        <authorList>
            <person name="Varghese N."/>
            <person name="Submissions S."/>
        </authorList>
    </citation>
    <scope>NUCLEOTIDE SEQUENCE [LARGE SCALE GENOMIC DNA]</scope>
    <source>
        <strain evidence="2">DSM 44796</strain>
    </source>
</reference>
<accession>A0A1G9ASB8</accession>
<dbReference type="EMBL" id="FNET01000005">
    <property type="protein sequence ID" value="SDK30216.1"/>
    <property type="molecule type" value="Genomic_DNA"/>
</dbReference>
<organism evidence="1 2">
    <name type="scientific">Lentzea albidocapillata subsp. violacea</name>
    <dbReference type="NCBI Taxonomy" id="128104"/>
    <lineage>
        <taxon>Bacteria</taxon>
        <taxon>Bacillati</taxon>
        <taxon>Actinomycetota</taxon>
        <taxon>Actinomycetes</taxon>
        <taxon>Pseudonocardiales</taxon>
        <taxon>Pseudonocardiaceae</taxon>
        <taxon>Lentzea</taxon>
    </lineage>
</organism>
<dbReference type="Proteomes" id="UP000199682">
    <property type="component" value="Unassembled WGS sequence"/>
</dbReference>
<proteinExistence type="predicted"/>
<dbReference type="RefSeq" id="WP_256334661.1">
    <property type="nucleotide sequence ID" value="NZ_FNET01000005.1"/>
</dbReference>
<gene>
    <name evidence="1" type="ORF">SAMN04488074_105106</name>
</gene>
<sequence>MFRVLTNCRLFAGGVDLTGVSNKVELALDREEKDRTTFGSGGAKERTGGLFDSSVSASGFWEAGSAAMVDDHMWARLGAHDAWTATEHGALVGDVAYLTKALGTTYKLLGAVGEVAPWEAEAKGDWPTARGLIAHPPGTARTATGTGTALELGAVAAGQHLYACLHVLSAAGTTPSITVEIESDDAEAFASPTTRLSFAAATDTGAQEAGRVAGAITDTWWRPKWTITGVGPSFLFVVSFGIK</sequence>
<protein>
    <submittedName>
        <fullName evidence="1">Uncharacterized protein</fullName>
    </submittedName>
</protein>